<organism evidence="1 2">
    <name type="scientific">Streptomyces pini</name>
    <dbReference type="NCBI Taxonomy" id="1520580"/>
    <lineage>
        <taxon>Bacteria</taxon>
        <taxon>Bacillati</taxon>
        <taxon>Actinomycetota</taxon>
        <taxon>Actinomycetes</taxon>
        <taxon>Kitasatosporales</taxon>
        <taxon>Streptomycetaceae</taxon>
        <taxon>Streptomyces</taxon>
    </lineage>
</organism>
<name>A0A1I4BM85_9ACTN</name>
<dbReference type="Proteomes" id="UP000198928">
    <property type="component" value="Unassembled WGS sequence"/>
</dbReference>
<evidence type="ECO:0000313" key="1">
    <source>
        <dbReference type="EMBL" id="SFK69673.1"/>
    </source>
</evidence>
<reference evidence="2" key="1">
    <citation type="submission" date="2016-10" db="EMBL/GenBank/DDBJ databases">
        <authorList>
            <person name="Varghese N."/>
            <person name="Submissions S."/>
        </authorList>
    </citation>
    <scope>NUCLEOTIDE SEQUENCE [LARGE SCALE GENOMIC DNA]</scope>
    <source>
        <strain evidence="2">PL19</strain>
    </source>
</reference>
<evidence type="ECO:0000313" key="2">
    <source>
        <dbReference type="Proteomes" id="UP000198928"/>
    </source>
</evidence>
<keyword evidence="2" id="KW-1185">Reference proteome</keyword>
<accession>A0A1I4BM85</accession>
<sequence length="465" mass="51100">MIDVTQNRDTCQATVLPPLSRAERPGKMIQKFYGTQTESAAFEEAASVEELSVFPFFSDHPRTRDSVHRTDGRDAAGPSTANRWMSVTVGAAAVTGADTGQVAGLRLYTRTPVTPQWLAGTVVPAVRALRQEYGASLVYLRRGWLYGPHVELVGRADRGRPLPWDEVGRLLETGPEPPEGALTEEEYLEQAREFGRLERVPPPYLPMRPHGTVEPIPAAEAARWPQPLDSLREIALGRMCEPLTEMIEEITRDRSQATARLAEAFTALISSHHSGAAYGVFSLRSHSEAFMSWAAPRKDPRPAFDKRLEKDAPLLREIVEKSLAGEYGPQAGAWRTAFAYCMGAFDSAVAGGTLTLEGLESLGAGFDAATMGPPGMTDGRQAKPSEFHRTVGATGVVDDPPEWFASYRLLINLFYQQLPLLGVSPMHRYYMCHAVAETVDTVLGVPWRERLDRIQVEQPTAGGSR</sequence>
<proteinExistence type="predicted"/>
<dbReference type="AlphaFoldDB" id="A0A1I4BM85"/>
<protein>
    <recommendedName>
        <fullName evidence="3">Thiopeptide-type bacteriocin biosynthesis domain-containing protein</fullName>
    </recommendedName>
</protein>
<dbReference type="EMBL" id="FOSG01000008">
    <property type="protein sequence ID" value="SFK69673.1"/>
    <property type="molecule type" value="Genomic_DNA"/>
</dbReference>
<evidence type="ECO:0008006" key="3">
    <source>
        <dbReference type="Google" id="ProtNLM"/>
    </source>
</evidence>
<gene>
    <name evidence="1" type="ORF">SAMN05192584_10850</name>
</gene>